<proteinExistence type="predicted"/>
<dbReference type="PROSITE" id="PS00028">
    <property type="entry name" value="ZINC_FINGER_C2H2_1"/>
    <property type="match status" value="1"/>
</dbReference>
<keyword evidence="1" id="KW-0863">Zinc-finger</keyword>
<dbReference type="SUPFAM" id="SSF48452">
    <property type="entry name" value="TPR-like"/>
    <property type="match status" value="2"/>
</dbReference>
<dbReference type="EMBL" id="CAJPDT010000015">
    <property type="protein sequence ID" value="CAF9915455.1"/>
    <property type="molecule type" value="Genomic_DNA"/>
</dbReference>
<dbReference type="InterPro" id="IPR019734">
    <property type="entry name" value="TPR_rpt"/>
</dbReference>
<dbReference type="AlphaFoldDB" id="A0A8H3IH30"/>
<dbReference type="PROSITE" id="PS50157">
    <property type="entry name" value="ZINC_FINGER_C2H2_2"/>
    <property type="match status" value="1"/>
</dbReference>
<gene>
    <name evidence="5" type="ORF">IMSHALPRED_002610</name>
</gene>
<name>A0A8H3IH30_9LECA</name>
<reference evidence="5" key="1">
    <citation type="submission" date="2021-03" db="EMBL/GenBank/DDBJ databases">
        <authorList>
            <person name="Tagirdzhanova G."/>
        </authorList>
    </citation>
    <scope>NUCLEOTIDE SEQUENCE</scope>
</reference>
<dbReference type="Gene3D" id="1.25.40.10">
    <property type="entry name" value="Tetratricopeptide repeat domain"/>
    <property type="match status" value="2"/>
</dbReference>
<organism evidence="5 6">
    <name type="scientific">Imshaugia aleurites</name>
    <dbReference type="NCBI Taxonomy" id="172621"/>
    <lineage>
        <taxon>Eukaryota</taxon>
        <taxon>Fungi</taxon>
        <taxon>Dikarya</taxon>
        <taxon>Ascomycota</taxon>
        <taxon>Pezizomycotina</taxon>
        <taxon>Lecanoromycetes</taxon>
        <taxon>OSLEUM clade</taxon>
        <taxon>Lecanoromycetidae</taxon>
        <taxon>Lecanorales</taxon>
        <taxon>Lecanorineae</taxon>
        <taxon>Parmeliaceae</taxon>
        <taxon>Imshaugia</taxon>
    </lineage>
</organism>
<evidence type="ECO:0000256" key="1">
    <source>
        <dbReference type="PROSITE-ProRule" id="PRU00042"/>
    </source>
</evidence>
<dbReference type="SMART" id="SM00355">
    <property type="entry name" value="ZnF_C2H2"/>
    <property type="match status" value="2"/>
</dbReference>
<keyword evidence="1" id="KW-0479">Metal-binding</keyword>
<feature type="compositionally biased region" description="Polar residues" evidence="3">
    <location>
        <begin position="320"/>
        <end position="335"/>
    </location>
</feature>
<keyword evidence="6" id="KW-1185">Reference proteome</keyword>
<dbReference type="Pfam" id="PF13424">
    <property type="entry name" value="TPR_12"/>
    <property type="match status" value="2"/>
</dbReference>
<evidence type="ECO:0000313" key="6">
    <source>
        <dbReference type="Proteomes" id="UP000664534"/>
    </source>
</evidence>
<dbReference type="InterPro" id="IPR011990">
    <property type="entry name" value="TPR-like_helical_dom_sf"/>
</dbReference>
<evidence type="ECO:0000259" key="4">
    <source>
        <dbReference type="PROSITE" id="PS50157"/>
    </source>
</evidence>
<dbReference type="PANTHER" id="PTHR46082">
    <property type="entry name" value="ATP/GTP-BINDING PROTEIN-RELATED"/>
    <property type="match status" value="1"/>
</dbReference>
<feature type="domain" description="C2H2-type" evidence="4">
    <location>
        <begin position="420"/>
        <end position="443"/>
    </location>
</feature>
<keyword evidence="1" id="KW-0862">Zinc</keyword>
<dbReference type="Proteomes" id="UP000664534">
    <property type="component" value="Unassembled WGS sequence"/>
</dbReference>
<dbReference type="Pfam" id="PF26082">
    <property type="entry name" value="zf-C2H2_AcuF"/>
    <property type="match status" value="1"/>
</dbReference>
<dbReference type="Gene3D" id="3.30.160.60">
    <property type="entry name" value="Classic Zinc Finger"/>
    <property type="match status" value="1"/>
</dbReference>
<feature type="region of interest" description="Disordered" evidence="3">
    <location>
        <begin position="171"/>
        <end position="194"/>
    </location>
</feature>
<dbReference type="InterPro" id="IPR058925">
    <property type="entry name" value="zf-C2H2_AcuF"/>
</dbReference>
<keyword evidence="2" id="KW-0802">TPR repeat</keyword>
<evidence type="ECO:0000256" key="2">
    <source>
        <dbReference type="PROSITE-ProRule" id="PRU00339"/>
    </source>
</evidence>
<dbReference type="InterPro" id="IPR053137">
    <property type="entry name" value="NLR-like"/>
</dbReference>
<dbReference type="PANTHER" id="PTHR46082:SF11">
    <property type="entry name" value="AAA+ ATPASE DOMAIN-CONTAINING PROTEIN-RELATED"/>
    <property type="match status" value="1"/>
</dbReference>
<dbReference type="SMART" id="SM00028">
    <property type="entry name" value="TPR"/>
    <property type="match status" value="6"/>
</dbReference>
<dbReference type="GO" id="GO:0008270">
    <property type="term" value="F:zinc ion binding"/>
    <property type="evidence" value="ECO:0007669"/>
    <property type="project" value="UniProtKB-KW"/>
</dbReference>
<dbReference type="OrthoDB" id="6133115at2759"/>
<evidence type="ECO:0000256" key="3">
    <source>
        <dbReference type="SAM" id="MobiDB-lite"/>
    </source>
</evidence>
<accession>A0A8H3IH30</accession>
<sequence length="804" mass="91089">MNDALLAVRGDFSGSNVYQKNWTQEWLDAHPYKSPTLDGGLANNQDDQGIAARLYSLCLSVLQRLCRQEHHISSSVHSHSTLKEELGKLYLWGEAFGDSKLDRALEYSDEVRSDVLESLGGIGRLLLREIWSSSGSVLEPPSSQGPIQELKYLVEQTRAITCSKNSYAAGNAEAEDGGFDTDQDDNSEDDETGEISEELGLHVRWLTQLGPTLEQNLIHADNARFRNLCPTVVPFSVSGPAAIYVSLVGEKYRQADNHLVERLGEANWQRHLGVRNGMETSIDVHEEPLHPAEDLAIPKSVFRLHSTFYDSGIGTSVPAQTQYPPSHMSLQSSNTEGRRESLRVPPTPAEVHENKPFQCFLCRSILSNLKNRDDWKFHIFSDLRPYICTFADCDDELAQFPSRAAWAEHEFSKHRTTRSWTCPECPQDFSQTSNWENHLREDHRLFFSGPNLQVAKDMAVKTEARRIENDECPLCRIVVGKPRRGFVKHVGRHMEEIALMALPRNVEEDSDEGSLSTDHASIEHSSSRLISQHDLAGAYIMNGQIGEAIELLEHVVKIEKEKLAEDHPSRLASQHELARAYEKKGQIDNAIELLEHVVKIEKEKLAEDHPSRLTSQHNLARAYRANGQVKKAVELLEHVVKVREKLAEDHPSRLASQHELARAYRVNGQMNKTIELFEHIVKIEKEKLVEDYPDRLTSQHELANAYLTNGQIDDTIELLEHVVRIEKEKLAENHPSRLVSQHNLALAYRAKGQYNEAIELLEHIVKIRKEKLAEDHPDRFVSEKALADAYQAREEAMGAENRST</sequence>
<feature type="region of interest" description="Disordered" evidence="3">
    <location>
        <begin position="320"/>
        <end position="348"/>
    </location>
</feature>
<dbReference type="Pfam" id="PF13374">
    <property type="entry name" value="TPR_10"/>
    <property type="match status" value="1"/>
</dbReference>
<protein>
    <recommendedName>
        <fullName evidence="4">C2H2-type domain-containing protein</fullName>
    </recommendedName>
</protein>
<feature type="compositionally biased region" description="Acidic residues" evidence="3">
    <location>
        <begin position="173"/>
        <end position="194"/>
    </location>
</feature>
<feature type="repeat" description="TPR" evidence="2">
    <location>
        <begin position="738"/>
        <end position="771"/>
    </location>
</feature>
<comment type="caution">
    <text evidence="5">The sequence shown here is derived from an EMBL/GenBank/DDBJ whole genome shotgun (WGS) entry which is preliminary data.</text>
</comment>
<dbReference type="InterPro" id="IPR013087">
    <property type="entry name" value="Znf_C2H2_type"/>
</dbReference>
<evidence type="ECO:0000313" key="5">
    <source>
        <dbReference type="EMBL" id="CAF9915455.1"/>
    </source>
</evidence>
<dbReference type="PROSITE" id="PS50005">
    <property type="entry name" value="TPR"/>
    <property type="match status" value="1"/>
</dbReference>